<dbReference type="InterPro" id="IPR000008">
    <property type="entry name" value="C2_dom"/>
</dbReference>
<evidence type="ECO:0000313" key="3">
    <source>
        <dbReference type="RefSeq" id="XP_008438876.2"/>
    </source>
</evidence>
<dbReference type="Pfam" id="PF00168">
    <property type="entry name" value="C2"/>
    <property type="match status" value="1"/>
</dbReference>
<dbReference type="PROSITE" id="PS50004">
    <property type="entry name" value="C2"/>
    <property type="match status" value="1"/>
</dbReference>
<dbReference type="RefSeq" id="XP_008438876.2">
    <property type="nucleotide sequence ID" value="XM_008440654.3"/>
</dbReference>
<evidence type="ECO:0000259" key="1">
    <source>
        <dbReference type="PROSITE" id="PS50004"/>
    </source>
</evidence>
<dbReference type="Gramene" id="MELO3C006656.2.1">
    <property type="protein sequence ID" value="MELO3C006656.2.1"/>
    <property type="gene ID" value="MELO3C006656.2"/>
</dbReference>
<dbReference type="Gene3D" id="2.60.40.150">
    <property type="entry name" value="C2 domain"/>
    <property type="match status" value="1"/>
</dbReference>
<dbReference type="GO" id="GO:0006952">
    <property type="term" value="P:defense response"/>
    <property type="evidence" value="ECO:0007669"/>
    <property type="project" value="InterPro"/>
</dbReference>
<organism evidence="2 3">
    <name type="scientific">Cucumis melo</name>
    <name type="common">Muskmelon</name>
    <dbReference type="NCBI Taxonomy" id="3656"/>
    <lineage>
        <taxon>Eukaryota</taxon>
        <taxon>Viridiplantae</taxon>
        <taxon>Streptophyta</taxon>
        <taxon>Embryophyta</taxon>
        <taxon>Tracheophyta</taxon>
        <taxon>Spermatophyta</taxon>
        <taxon>Magnoliopsida</taxon>
        <taxon>eudicotyledons</taxon>
        <taxon>Gunneridae</taxon>
        <taxon>Pentapetalae</taxon>
        <taxon>rosids</taxon>
        <taxon>fabids</taxon>
        <taxon>Cucurbitales</taxon>
        <taxon>Cucurbitaceae</taxon>
        <taxon>Benincaseae</taxon>
        <taxon>Cucumis</taxon>
    </lineage>
</organism>
<protein>
    <submittedName>
        <fullName evidence="3">Protein SRC2</fullName>
    </submittedName>
</protein>
<keyword evidence="2" id="KW-1185">Reference proteome</keyword>
<dbReference type="PANTHER" id="PTHR32246:SF173">
    <property type="entry name" value="C2 DOMAIN-CONTAINING PROTEIN"/>
    <property type="match status" value="1"/>
</dbReference>
<proteinExistence type="predicted"/>
<dbReference type="eggNOG" id="ENOG502QUNY">
    <property type="taxonomic scope" value="Eukaryota"/>
</dbReference>
<dbReference type="SUPFAM" id="SSF49562">
    <property type="entry name" value="C2 domain (Calcium/lipid-binding domain, CaLB)"/>
    <property type="match status" value="1"/>
</dbReference>
<evidence type="ECO:0000313" key="2">
    <source>
        <dbReference type="Proteomes" id="UP001652600"/>
    </source>
</evidence>
<dbReference type="InterPro" id="IPR044750">
    <property type="entry name" value="C2_SRC2/BAP"/>
</dbReference>
<dbReference type="AlphaFoldDB" id="A0A1S3AX20"/>
<name>A0A1S3AX20_CUCME</name>
<reference evidence="3" key="1">
    <citation type="submission" date="2025-08" db="UniProtKB">
        <authorList>
            <consortium name="RefSeq"/>
        </authorList>
    </citation>
    <scope>IDENTIFICATION</scope>
    <source>
        <tissue evidence="3">Stem</tissue>
    </source>
</reference>
<sequence>MERSMEIKIVSARDLYNVNLLMKMDVYVVVKLLVTDASGKSKPKSAQKFMTPVDKEGGSNPIWNFSVKFSVDEAAVRANCLTLVFKLRCQRNLGDRDIGEVYVPVKELLDSASEGKGDSMQHLSYQVRKPSGNPQGVLNFAFRFGENSSSGPIKPDPAHFHNPVSTYPPLEPSPVAVSHGGGYPPPPEPSLVAISHGVSYPPPTPLPPQPEIHSQPSNLYPVLPPKLAAPEIGFTAYPPPQVAAGYSVYPPPTTSYHSYAPAPTYSAYAPAPTQQPGYGYSHLPPPPTTAAYGYPPPPTYGYPPPPSYYPPPLQNKKSNVGLGMGAGLVGGMLGGLLIGDMVSDAAAGGFGDSGGFDF</sequence>
<dbReference type="SMART" id="SM00239">
    <property type="entry name" value="C2"/>
    <property type="match status" value="1"/>
</dbReference>
<dbReference type="InParanoid" id="A0A1S3AX20"/>
<dbReference type="InterPro" id="IPR035892">
    <property type="entry name" value="C2_domain_sf"/>
</dbReference>
<feature type="domain" description="C2" evidence="1">
    <location>
        <begin position="1"/>
        <end position="119"/>
    </location>
</feature>
<gene>
    <name evidence="3" type="primary">LOC103483836</name>
</gene>
<dbReference type="KEGG" id="cmo:103483836"/>
<dbReference type="Proteomes" id="UP001652600">
    <property type="component" value="Chromosome 6"/>
</dbReference>
<dbReference type="CDD" id="cd04051">
    <property type="entry name" value="C2_SRC2_like"/>
    <property type="match status" value="1"/>
</dbReference>
<dbReference type="GeneID" id="103483836"/>
<accession>A0A1S3AX20</accession>
<dbReference type="PANTHER" id="PTHR32246">
    <property type="entry name" value="INGRESSION PROTEIN FIC1"/>
    <property type="match status" value="1"/>
</dbReference>